<evidence type="ECO:0008006" key="2">
    <source>
        <dbReference type="Google" id="ProtNLM"/>
    </source>
</evidence>
<accession>A0A832G7J3</accession>
<comment type="caution">
    <text evidence="1">The sequence shown here is derived from an EMBL/GenBank/DDBJ whole genome shotgun (WGS) entry which is preliminary data.</text>
</comment>
<dbReference type="Gene3D" id="1.10.3680.10">
    <property type="entry name" value="TerB-like"/>
    <property type="match status" value="1"/>
</dbReference>
<name>A0A832G7J3_9BACT</name>
<dbReference type="InterPro" id="IPR029024">
    <property type="entry name" value="TerB-like"/>
</dbReference>
<proteinExistence type="predicted"/>
<protein>
    <recommendedName>
        <fullName evidence="2">Co-chaperone DjlA N-terminal domain-containing protein</fullName>
    </recommendedName>
</protein>
<gene>
    <name evidence="1" type="ORF">ENS56_07645</name>
</gene>
<dbReference type="AlphaFoldDB" id="A0A832G7J3"/>
<organism evidence="1">
    <name type="scientific">Ignavibacterium album</name>
    <dbReference type="NCBI Taxonomy" id="591197"/>
    <lineage>
        <taxon>Bacteria</taxon>
        <taxon>Pseudomonadati</taxon>
        <taxon>Ignavibacteriota</taxon>
        <taxon>Ignavibacteria</taxon>
        <taxon>Ignavibacteriales</taxon>
        <taxon>Ignavibacteriaceae</taxon>
        <taxon>Ignavibacterium</taxon>
    </lineage>
</organism>
<reference evidence="1" key="1">
    <citation type="journal article" date="2020" name="mSystems">
        <title>Genome- and Community-Level Interaction Insights into Carbon Utilization and Element Cycling Functions of Hydrothermarchaeota in Hydrothermal Sediment.</title>
        <authorList>
            <person name="Zhou Z."/>
            <person name="Liu Y."/>
            <person name="Xu W."/>
            <person name="Pan J."/>
            <person name="Luo Z.H."/>
            <person name="Li M."/>
        </authorList>
    </citation>
    <scope>NUCLEOTIDE SEQUENCE [LARGE SCALE GENOMIC DNA]</scope>
    <source>
        <strain evidence="1">SpSt-500</strain>
    </source>
</reference>
<evidence type="ECO:0000313" key="1">
    <source>
        <dbReference type="EMBL" id="HGT47892.1"/>
    </source>
</evidence>
<dbReference type="EMBL" id="DSVI01000008">
    <property type="protein sequence ID" value="HGT47892.1"/>
    <property type="molecule type" value="Genomic_DNA"/>
</dbReference>
<dbReference type="SUPFAM" id="SSF158682">
    <property type="entry name" value="TerB-like"/>
    <property type="match status" value="1"/>
</dbReference>
<sequence>MQIPVQDRSNYLKGLFITAKLDQQLNQTEKDILKKISDKLGFANDFYEETIRGLLGNKYLSEEPVKFSDKKIAESFINDAINLAFSDGVVTDAETNWIKKTAEVNGIEVEEVEKKIKMFIEKPSLIKSGDFALMSII</sequence>